<feature type="transmembrane region" description="Helical" evidence="5">
    <location>
        <begin position="55"/>
        <end position="73"/>
    </location>
</feature>
<keyword evidence="2 5" id="KW-0812">Transmembrane</keyword>
<evidence type="ECO:0000259" key="6">
    <source>
        <dbReference type="Pfam" id="PF01957"/>
    </source>
</evidence>
<dbReference type="InterPro" id="IPR012340">
    <property type="entry name" value="NA-bd_OB-fold"/>
</dbReference>
<gene>
    <name evidence="7" type="ORF">SDC9_44962</name>
</gene>
<name>A0A644W8I8_9ZZZZ</name>
<dbReference type="PANTHER" id="PTHR33507:SF3">
    <property type="entry name" value="INNER MEMBRANE PROTEIN YBBJ"/>
    <property type="match status" value="1"/>
</dbReference>
<feature type="domain" description="NfeD-like C-terminal" evidence="6">
    <location>
        <begin position="101"/>
        <end position="153"/>
    </location>
</feature>
<evidence type="ECO:0000313" key="7">
    <source>
        <dbReference type="EMBL" id="MPL98753.1"/>
    </source>
</evidence>
<evidence type="ECO:0000256" key="1">
    <source>
        <dbReference type="ARBA" id="ARBA00004141"/>
    </source>
</evidence>
<reference evidence="7" key="1">
    <citation type="submission" date="2019-08" db="EMBL/GenBank/DDBJ databases">
        <authorList>
            <person name="Kucharzyk K."/>
            <person name="Murdoch R.W."/>
            <person name="Higgins S."/>
            <person name="Loffler F."/>
        </authorList>
    </citation>
    <scope>NUCLEOTIDE SEQUENCE</scope>
</reference>
<dbReference type="AlphaFoldDB" id="A0A644W8I8"/>
<proteinExistence type="predicted"/>
<organism evidence="7">
    <name type="scientific">bioreactor metagenome</name>
    <dbReference type="NCBI Taxonomy" id="1076179"/>
    <lineage>
        <taxon>unclassified sequences</taxon>
        <taxon>metagenomes</taxon>
        <taxon>ecological metagenomes</taxon>
    </lineage>
</organism>
<dbReference type="Gene3D" id="2.40.50.140">
    <property type="entry name" value="Nucleic acid-binding proteins"/>
    <property type="match status" value="1"/>
</dbReference>
<feature type="transmembrane region" description="Helical" evidence="5">
    <location>
        <begin position="6"/>
        <end position="24"/>
    </location>
</feature>
<evidence type="ECO:0000256" key="3">
    <source>
        <dbReference type="ARBA" id="ARBA00022989"/>
    </source>
</evidence>
<comment type="subcellular location">
    <subcellularLocation>
        <location evidence="1">Membrane</location>
        <topology evidence="1">Multi-pass membrane protein</topology>
    </subcellularLocation>
</comment>
<evidence type="ECO:0000256" key="4">
    <source>
        <dbReference type="ARBA" id="ARBA00023136"/>
    </source>
</evidence>
<dbReference type="Pfam" id="PF01957">
    <property type="entry name" value="NfeD"/>
    <property type="match status" value="1"/>
</dbReference>
<sequence length="158" mass="16974">MEIAVVIILLLVAVGLLLVEMFLIPGISIAGIGGLLFLGGGVYYAYAFISPEAGHLTLVAAFVMMAIAIFLFIRSKTLEKMSLKTEIDGKNDPLEGVTVQVGDQGVTTSRLAPMGKIRVNGHIVEAKAIDDFIDQEEKVVIIKVQSTNVLVERSSETK</sequence>
<dbReference type="InterPro" id="IPR052165">
    <property type="entry name" value="Membrane_assoc_protease"/>
</dbReference>
<evidence type="ECO:0000256" key="5">
    <source>
        <dbReference type="SAM" id="Phobius"/>
    </source>
</evidence>
<protein>
    <recommendedName>
        <fullName evidence="6">NfeD-like C-terminal domain-containing protein</fullName>
    </recommendedName>
</protein>
<dbReference type="EMBL" id="VSSQ01000627">
    <property type="protein sequence ID" value="MPL98753.1"/>
    <property type="molecule type" value="Genomic_DNA"/>
</dbReference>
<dbReference type="GO" id="GO:0005886">
    <property type="term" value="C:plasma membrane"/>
    <property type="evidence" value="ECO:0007669"/>
    <property type="project" value="TreeGrafter"/>
</dbReference>
<keyword evidence="3 5" id="KW-1133">Transmembrane helix</keyword>
<dbReference type="PANTHER" id="PTHR33507">
    <property type="entry name" value="INNER MEMBRANE PROTEIN YBBJ"/>
    <property type="match status" value="1"/>
</dbReference>
<evidence type="ECO:0000256" key="2">
    <source>
        <dbReference type="ARBA" id="ARBA00022692"/>
    </source>
</evidence>
<dbReference type="InterPro" id="IPR002810">
    <property type="entry name" value="NfeD-like_C"/>
</dbReference>
<accession>A0A644W8I8</accession>
<keyword evidence="4 5" id="KW-0472">Membrane</keyword>
<comment type="caution">
    <text evidence="7">The sequence shown here is derived from an EMBL/GenBank/DDBJ whole genome shotgun (WGS) entry which is preliminary data.</text>
</comment>